<dbReference type="Gene3D" id="3.30.420.10">
    <property type="entry name" value="Ribonuclease H-like superfamily/Ribonuclease H"/>
    <property type="match status" value="1"/>
</dbReference>
<dbReference type="AlphaFoldDB" id="A0A6G6WLP2"/>
<evidence type="ECO:0000313" key="3">
    <source>
        <dbReference type="Proteomes" id="UP000502996"/>
    </source>
</evidence>
<evidence type="ECO:0000259" key="1">
    <source>
        <dbReference type="SMART" id="SM00479"/>
    </source>
</evidence>
<name>A0A6G6WLP2_9ACTN</name>
<dbReference type="KEGG" id="nano:G5V58_24970"/>
<dbReference type="EMBL" id="CP049257">
    <property type="protein sequence ID" value="QIG46251.1"/>
    <property type="molecule type" value="Genomic_DNA"/>
</dbReference>
<keyword evidence="2" id="KW-0269">Exonuclease</keyword>
<dbReference type="GO" id="GO:0003676">
    <property type="term" value="F:nucleic acid binding"/>
    <property type="evidence" value="ECO:0007669"/>
    <property type="project" value="InterPro"/>
</dbReference>
<evidence type="ECO:0000313" key="2">
    <source>
        <dbReference type="EMBL" id="QIG46251.1"/>
    </source>
</evidence>
<dbReference type="InterPro" id="IPR013520">
    <property type="entry name" value="Ribonucl_H"/>
</dbReference>
<dbReference type="InterPro" id="IPR012337">
    <property type="entry name" value="RNaseH-like_sf"/>
</dbReference>
<dbReference type="SUPFAM" id="SSF53098">
    <property type="entry name" value="Ribonuclease H-like"/>
    <property type="match status" value="1"/>
</dbReference>
<dbReference type="GO" id="GO:0004527">
    <property type="term" value="F:exonuclease activity"/>
    <property type="evidence" value="ECO:0007669"/>
    <property type="project" value="UniProtKB-KW"/>
</dbReference>
<keyword evidence="3" id="KW-1185">Reference proteome</keyword>
<gene>
    <name evidence="2" type="ORF">G5V58_24970</name>
</gene>
<proteinExistence type="predicted"/>
<protein>
    <submittedName>
        <fullName evidence="2">3'-5' exonuclease</fullName>
    </submittedName>
</protein>
<keyword evidence="2" id="KW-0378">Hydrolase</keyword>
<sequence length="185" mass="20333">MDAAETLISVDVETGGATPGDYALLSIGACLVDDPERTYYVELRPEDKRTTLEALEVSKLSLDVLRTMGVPPDEAMPQFAAWVAEVVPEGHRAVFVGFNAAFDWMFVADYFERYVGRNPFGHSPLDIKAFAMGRLGSTWAETSMKVLGPKYLSGRPLAHHALSDAQDQAALFRALYDEPAHAHDD</sequence>
<reference evidence="2 3" key="1">
    <citation type="submission" date="2020-02" db="EMBL/GenBank/DDBJ databases">
        <title>Full genome sequence of Nocardioides sp. R-3366.</title>
        <authorList>
            <person name="Im W.-T."/>
        </authorList>
    </citation>
    <scope>NUCLEOTIDE SEQUENCE [LARGE SCALE GENOMIC DNA]</scope>
    <source>
        <strain evidence="2 3">R-3366</strain>
    </source>
</reference>
<organism evidence="2 3">
    <name type="scientific">Nocardioides anomalus</name>
    <dbReference type="NCBI Taxonomy" id="2712223"/>
    <lineage>
        <taxon>Bacteria</taxon>
        <taxon>Bacillati</taxon>
        <taxon>Actinomycetota</taxon>
        <taxon>Actinomycetes</taxon>
        <taxon>Propionibacteriales</taxon>
        <taxon>Nocardioidaceae</taxon>
        <taxon>Nocardioides</taxon>
    </lineage>
</organism>
<dbReference type="SMART" id="SM00479">
    <property type="entry name" value="EXOIII"/>
    <property type="match status" value="1"/>
</dbReference>
<dbReference type="CDD" id="cd06127">
    <property type="entry name" value="DEDDh"/>
    <property type="match status" value="1"/>
</dbReference>
<accession>A0A6G6WLP2</accession>
<dbReference type="InterPro" id="IPR036397">
    <property type="entry name" value="RNaseH_sf"/>
</dbReference>
<keyword evidence="2" id="KW-0540">Nuclease</keyword>
<feature type="domain" description="Exonuclease" evidence="1">
    <location>
        <begin position="6"/>
        <end position="181"/>
    </location>
</feature>
<dbReference type="Proteomes" id="UP000502996">
    <property type="component" value="Chromosome"/>
</dbReference>